<sequence>MGATSYGGPLQRDRYHGWRPVVTDRKIYRWIRCDGVLGVVAGPLQRNMTAAADDGN</sequence>
<gene>
    <name evidence="1" type="ORF">HAX54_034563</name>
</gene>
<protein>
    <submittedName>
        <fullName evidence="1">Uncharacterized protein</fullName>
    </submittedName>
</protein>
<keyword evidence="2" id="KW-1185">Reference proteome</keyword>
<dbReference type="Proteomes" id="UP000823775">
    <property type="component" value="Unassembled WGS sequence"/>
</dbReference>
<proteinExistence type="predicted"/>
<reference evidence="1 2" key="1">
    <citation type="journal article" date="2021" name="BMC Genomics">
        <title>Datura genome reveals duplications of psychoactive alkaloid biosynthetic genes and high mutation rate following tissue culture.</title>
        <authorList>
            <person name="Rajewski A."/>
            <person name="Carter-House D."/>
            <person name="Stajich J."/>
            <person name="Litt A."/>
        </authorList>
    </citation>
    <scope>NUCLEOTIDE SEQUENCE [LARGE SCALE GENOMIC DNA]</scope>
    <source>
        <strain evidence="1">AR-01</strain>
    </source>
</reference>
<organism evidence="1 2">
    <name type="scientific">Datura stramonium</name>
    <name type="common">Jimsonweed</name>
    <name type="synonym">Common thornapple</name>
    <dbReference type="NCBI Taxonomy" id="4076"/>
    <lineage>
        <taxon>Eukaryota</taxon>
        <taxon>Viridiplantae</taxon>
        <taxon>Streptophyta</taxon>
        <taxon>Embryophyta</taxon>
        <taxon>Tracheophyta</taxon>
        <taxon>Spermatophyta</taxon>
        <taxon>Magnoliopsida</taxon>
        <taxon>eudicotyledons</taxon>
        <taxon>Gunneridae</taxon>
        <taxon>Pentapetalae</taxon>
        <taxon>asterids</taxon>
        <taxon>lamiids</taxon>
        <taxon>Solanales</taxon>
        <taxon>Solanaceae</taxon>
        <taxon>Solanoideae</taxon>
        <taxon>Datureae</taxon>
        <taxon>Datura</taxon>
    </lineage>
</organism>
<evidence type="ECO:0000313" key="1">
    <source>
        <dbReference type="EMBL" id="MCD7457226.1"/>
    </source>
</evidence>
<accession>A0ABS8SEA3</accession>
<comment type="caution">
    <text evidence="1">The sequence shown here is derived from an EMBL/GenBank/DDBJ whole genome shotgun (WGS) entry which is preliminary data.</text>
</comment>
<name>A0ABS8SEA3_DATST</name>
<dbReference type="EMBL" id="JACEIK010000447">
    <property type="protein sequence ID" value="MCD7457226.1"/>
    <property type="molecule type" value="Genomic_DNA"/>
</dbReference>
<evidence type="ECO:0000313" key="2">
    <source>
        <dbReference type="Proteomes" id="UP000823775"/>
    </source>
</evidence>
<feature type="non-terminal residue" evidence="1">
    <location>
        <position position="56"/>
    </location>
</feature>